<sequence length="153" mass="17017">MNFNQVFTHLNLKGRLIVAKIVVSFLFLLVLCANVCAAQNNVLNVDRAIPNSMHLSFPNDNNITPKKSDFSIANYVLMSNEIGERWAVITLTNLASGKRELNQEHVLALFADGSRLTPSEFKLGFKGNQTQSVTVSFAEHTFPILSVYTSNDQ</sequence>
<accession>A0ACA8E2A1</accession>
<protein>
    <submittedName>
        <fullName evidence="1">Uncharacterized protein</fullName>
    </submittedName>
</protein>
<keyword evidence="2" id="KW-1185">Reference proteome</keyword>
<evidence type="ECO:0000313" key="1">
    <source>
        <dbReference type="EMBL" id="ATC84385.1"/>
    </source>
</evidence>
<dbReference type="EMBL" id="CP011012">
    <property type="protein sequence ID" value="ATC84385.1"/>
    <property type="molecule type" value="Genomic_DNA"/>
</dbReference>
<reference evidence="1" key="1">
    <citation type="submission" date="2015-03" db="EMBL/GenBank/DDBJ databases">
        <authorList>
            <person name="Xie B.-B."/>
            <person name="Rong J.-C."/>
            <person name="Qin Q.-L."/>
            <person name="Zhang Y.-Z."/>
        </authorList>
    </citation>
    <scope>NUCLEOTIDE SEQUENCE</scope>
    <source>
        <strain evidence="1">DSM 14585</strain>
    </source>
</reference>
<name>A0ACA8E2A1_9GAMM</name>
<proteinExistence type="predicted"/>
<gene>
    <name evidence="1" type="ORF">PAGA_b0481</name>
</gene>
<evidence type="ECO:0000313" key="2">
    <source>
        <dbReference type="Proteomes" id="UP000217277"/>
    </source>
</evidence>
<dbReference type="Proteomes" id="UP000217277">
    <property type="component" value="Chromosome II"/>
</dbReference>
<organism evidence="1 2">
    <name type="scientific">Pseudoalteromonas agarivorans DSM 14585</name>
    <dbReference type="NCBI Taxonomy" id="1312369"/>
    <lineage>
        <taxon>Bacteria</taxon>
        <taxon>Pseudomonadati</taxon>
        <taxon>Pseudomonadota</taxon>
        <taxon>Gammaproteobacteria</taxon>
        <taxon>Alteromonadales</taxon>
        <taxon>Pseudoalteromonadaceae</taxon>
        <taxon>Pseudoalteromonas</taxon>
    </lineage>
</organism>